<dbReference type="Gene3D" id="3.80.10.10">
    <property type="entry name" value="Ribonuclease Inhibitor"/>
    <property type="match status" value="1"/>
</dbReference>
<comment type="caution">
    <text evidence="1">The sequence shown here is derived from an EMBL/GenBank/DDBJ whole genome shotgun (WGS) entry which is preliminary data.</text>
</comment>
<evidence type="ECO:0000313" key="1">
    <source>
        <dbReference type="EMBL" id="KAK6782852.1"/>
    </source>
</evidence>
<dbReference type="InterPro" id="IPR032675">
    <property type="entry name" value="LRR_dom_sf"/>
</dbReference>
<dbReference type="SUPFAM" id="SSF52058">
    <property type="entry name" value="L domain-like"/>
    <property type="match status" value="1"/>
</dbReference>
<sequence>MSSYSPSLLQKFVSLRVLNLSDLGLKQLLSSIGDLVHLRYLNLSGNWNMRSLPKEL</sequence>
<evidence type="ECO:0000313" key="2">
    <source>
        <dbReference type="Proteomes" id="UP001371456"/>
    </source>
</evidence>
<dbReference type="Proteomes" id="UP001371456">
    <property type="component" value="Unassembled WGS sequence"/>
</dbReference>
<organism evidence="1 2">
    <name type="scientific">Solanum bulbocastanum</name>
    <name type="common">Wild potato</name>
    <dbReference type="NCBI Taxonomy" id="147425"/>
    <lineage>
        <taxon>Eukaryota</taxon>
        <taxon>Viridiplantae</taxon>
        <taxon>Streptophyta</taxon>
        <taxon>Embryophyta</taxon>
        <taxon>Tracheophyta</taxon>
        <taxon>Spermatophyta</taxon>
        <taxon>Magnoliopsida</taxon>
        <taxon>eudicotyledons</taxon>
        <taxon>Gunneridae</taxon>
        <taxon>Pentapetalae</taxon>
        <taxon>asterids</taxon>
        <taxon>lamiids</taxon>
        <taxon>Solanales</taxon>
        <taxon>Solanaceae</taxon>
        <taxon>Solanoideae</taxon>
        <taxon>Solaneae</taxon>
        <taxon>Solanum</taxon>
    </lineage>
</organism>
<gene>
    <name evidence="1" type="ORF">RDI58_020648</name>
</gene>
<name>A0AAN8TCU8_SOLBU</name>
<protein>
    <submittedName>
        <fullName evidence="1">Uncharacterized protein</fullName>
    </submittedName>
</protein>
<proteinExistence type="predicted"/>
<dbReference type="InterPro" id="IPR001611">
    <property type="entry name" value="Leu-rich_rpt"/>
</dbReference>
<reference evidence="1 2" key="1">
    <citation type="submission" date="2024-02" db="EMBL/GenBank/DDBJ databases">
        <title>de novo genome assembly of Solanum bulbocastanum strain 11H21.</title>
        <authorList>
            <person name="Hosaka A.J."/>
        </authorList>
    </citation>
    <scope>NUCLEOTIDE SEQUENCE [LARGE SCALE GENOMIC DNA]</scope>
    <source>
        <tissue evidence="1">Young leaves</tissue>
    </source>
</reference>
<accession>A0AAN8TCU8</accession>
<dbReference type="Pfam" id="PF00560">
    <property type="entry name" value="LRR_1"/>
    <property type="match status" value="1"/>
</dbReference>
<keyword evidence="2" id="KW-1185">Reference proteome</keyword>
<dbReference type="AlphaFoldDB" id="A0AAN8TCU8"/>
<dbReference type="EMBL" id="JBANQN010000008">
    <property type="protein sequence ID" value="KAK6782852.1"/>
    <property type="molecule type" value="Genomic_DNA"/>
</dbReference>